<dbReference type="PANTHER" id="PTHR30336">
    <property type="entry name" value="INNER MEMBRANE PROTEIN, PROBABLE PERMEASE"/>
    <property type="match status" value="1"/>
</dbReference>
<dbReference type="CDD" id="cd06259">
    <property type="entry name" value="YdcF-like"/>
    <property type="match status" value="1"/>
</dbReference>
<dbReference type="PANTHER" id="PTHR30336:SF4">
    <property type="entry name" value="ENVELOPE BIOGENESIS FACTOR ELYC"/>
    <property type="match status" value="1"/>
</dbReference>
<evidence type="ECO:0000259" key="2">
    <source>
        <dbReference type="Pfam" id="PF02698"/>
    </source>
</evidence>
<reference evidence="3 4" key="1">
    <citation type="submission" date="2019-02" db="EMBL/GenBank/DDBJ databases">
        <title>Ureibacillus thermophilus.</title>
        <authorList>
            <person name="Sunny J.S."/>
            <person name="Natarajan A."/>
            <person name="Saleena L.M."/>
        </authorList>
    </citation>
    <scope>NUCLEOTIDE SEQUENCE [LARGE SCALE GENOMIC DNA]</scope>
    <source>
        <strain evidence="3 4">LM102</strain>
    </source>
</reference>
<dbReference type="GO" id="GO:0000270">
    <property type="term" value="P:peptidoglycan metabolic process"/>
    <property type="evidence" value="ECO:0007669"/>
    <property type="project" value="TreeGrafter"/>
</dbReference>
<dbReference type="Gene3D" id="3.40.50.620">
    <property type="entry name" value="HUPs"/>
    <property type="match status" value="1"/>
</dbReference>
<dbReference type="InterPro" id="IPR014729">
    <property type="entry name" value="Rossmann-like_a/b/a_fold"/>
</dbReference>
<accession>A0A4P6UPB7</accession>
<dbReference type="GO" id="GO:0043164">
    <property type="term" value="P:Gram-negative-bacterium-type cell wall biogenesis"/>
    <property type="evidence" value="ECO:0007669"/>
    <property type="project" value="TreeGrafter"/>
</dbReference>
<evidence type="ECO:0000256" key="1">
    <source>
        <dbReference type="SAM" id="Phobius"/>
    </source>
</evidence>
<name>A0A4P6UPB7_9BACL</name>
<dbReference type="RefSeq" id="WP_208651392.1">
    <property type="nucleotide sequence ID" value="NZ_CP036528.1"/>
</dbReference>
<dbReference type="InterPro" id="IPR003848">
    <property type="entry name" value="DUF218"/>
</dbReference>
<dbReference type="Pfam" id="PF02698">
    <property type="entry name" value="DUF218"/>
    <property type="match status" value="1"/>
</dbReference>
<keyword evidence="1" id="KW-1133">Transmembrane helix</keyword>
<organism evidence="3 4">
    <name type="scientific">Ureibacillus thermophilus</name>
    <dbReference type="NCBI Taxonomy" id="367743"/>
    <lineage>
        <taxon>Bacteria</taxon>
        <taxon>Bacillati</taxon>
        <taxon>Bacillota</taxon>
        <taxon>Bacilli</taxon>
        <taxon>Bacillales</taxon>
        <taxon>Caryophanaceae</taxon>
        <taxon>Ureibacillus</taxon>
    </lineage>
</organism>
<keyword evidence="4" id="KW-1185">Reference proteome</keyword>
<sequence>MRKWIITIIAAIMAIGVAFIVWSNYMINQGANPIADGSNEYAILLGAKVEKNGEPSLTLLYRLQEAERYLKENPHVTIVVSGGRGGSEPISEAEAMYNYLVEAGIEEDRIIQEDKATSTYENLLYSIKLLPDDTKSVTIITSDFHCARAKMLAKKLDLEADFVEAKTPKIVEQKLRFRERLALVKSVVFDN</sequence>
<evidence type="ECO:0000313" key="4">
    <source>
        <dbReference type="Proteomes" id="UP000291151"/>
    </source>
</evidence>
<keyword evidence="1" id="KW-0472">Membrane</keyword>
<dbReference type="KEGG" id="uth:DKZ56_03820"/>
<dbReference type="InterPro" id="IPR051599">
    <property type="entry name" value="Cell_Envelope_Assoc"/>
</dbReference>
<gene>
    <name evidence="3" type="ORF">DKZ56_03820</name>
</gene>
<feature type="domain" description="DUF218" evidence="2">
    <location>
        <begin position="41"/>
        <end position="167"/>
    </location>
</feature>
<dbReference type="AlphaFoldDB" id="A0A4P6UPB7"/>
<feature type="transmembrane region" description="Helical" evidence="1">
    <location>
        <begin position="5"/>
        <end position="25"/>
    </location>
</feature>
<evidence type="ECO:0000313" key="3">
    <source>
        <dbReference type="EMBL" id="QBK25059.1"/>
    </source>
</evidence>
<dbReference type="GO" id="GO:0005886">
    <property type="term" value="C:plasma membrane"/>
    <property type="evidence" value="ECO:0007669"/>
    <property type="project" value="TreeGrafter"/>
</dbReference>
<dbReference type="Proteomes" id="UP000291151">
    <property type="component" value="Chromosome"/>
</dbReference>
<keyword evidence="1" id="KW-0812">Transmembrane</keyword>
<dbReference type="EMBL" id="CP036528">
    <property type="protein sequence ID" value="QBK25059.1"/>
    <property type="molecule type" value="Genomic_DNA"/>
</dbReference>
<protein>
    <submittedName>
        <fullName evidence="3">YdcF family protein</fullName>
    </submittedName>
</protein>
<proteinExistence type="predicted"/>